<organism evidence="8 9">
    <name type="scientific">Cristinia sonorae</name>
    <dbReference type="NCBI Taxonomy" id="1940300"/>
    <lineage>
        <taxon>Eukaryota</taxon>
        <taxon>Fungi</taxon>
        <taxon>Dikarya</taxon>
        <taxon>Basidiomycota</taxon>
        <taxon>Agaricomycotina</taxon>
        <taxon>Agaricomycetes</taxon>
        <taxon>Agaricomycetidae</taxon>
        <taxon>Agaricales</taxon>
        <taxon>Pleurotineae</taxon>
        <taxon>Stephanosporaceae</taxon>
        <taxon>Cristinia</taxon>
    </lineage>
</organism>
<feature type="disulfide bond" evidence="4">
    <location>
        <begin position="106"/>
        <end position="110"/>
    </location>
</feature>
<evidence type="ECO:0000313" key="8">
    <source>
        <dbReference type="EMBL" id="KAH8103487.1"/>
    </source>
</evidence>
<keyword evidence="9" id="KW-1185">Reference proteome</keyword>
<keyword evidence="5 8" id="KW-0645">Protease</keyword>
<evidence type="ECO:0000256" key="2">
    <source>
        <dbReference type="ARBA" id="ARBA00022750"/>
    </source>
</evidence>
<protein>
    <submittedName>
        <fullName evidence="8">Acid protease</fullName>
    </submittedName>
</protein>
<evidence type="ECO:0000256" key="3">
    <source>
        <dbReference type="PIRSR" id="PIRSR601461-1"/>
    </source>
</evidence>
<dbReference type="GO" id="GO:0006508">
    <property type="term" value="P:proteolysis"/>
    <property type="evidence" value="ECO:0007669"/>
    <property type="project" value="UniProtKB-KW"/>
</dbReference>
<evidence type="ECO:0000313" key="9">
    <source>
        <dbReference type="Proteomes" id="UP000813824"/>
    </source>
</evidence>
<dbReference type="EMBL" id="JAEVFJ010000007">
    <property type="protein sequence ID" value="KAH8103487.1"/>
    <property type="molecule type" value="Genomic_DNA"/>
</dbReference>
<proteinExistence type="inferred from homology"/>
<feature type="active site" evidence="3">
    <location>
        <position position="280"/>
    </location>
</feature>
<evidence type="ECO:0000256" key="6">
    <source>
        <dbReference type="SAM" id="SignalP"/>
    </source>
</evidence>
<dbReference type="InterPro" id="IPR034164">
    <property type="entry name" value="Pepsin-like_dom"/>
</dbReference>
<evidence type="ECO:0000256" key="5">
    <source>
        <dbReference type="RuleBase" id="RU000454"/>
    </source>
</evidence>
<dbReference type="AlphaFoldDB" id="A0A8K0XS87"/>
<dbReference type="Pfam" id="PF00026">
    <property type="entry name" value="Asp"/>
    <property type="match status" value="1"/>
</dbReference>
<feature type="chain" id="PRO_5035423136" evidence="6">
    <location>
        <begin position="22"/>
        <end position="401"/>
    </location>
</feature>
<gene>
    <name evidence="8" type="ORF">BXZ70DRAFT_733835</name>
</gene>
<dbReference type="InterPro" id="IPR033121">
    <property type="entry name" value="PEPTIDASE_A1"/>
</dbReference>
<evidence type="ECO:0000256" key="4">
    <source>
        <dbReference type="PIRSR" id="PIRSR601461-2"/>
    </source>
</evidence>
<dbReference type="OrthoDB" id="771136at2759"/>
<sequence length="401" mass="42730">MFASLCLRLPLLVVSLGVASALALAVPQPSPVTVALTSRRVSREEAALVRRAPARNNLPKQVPLDNIFEGTDLQWVGEIKVGTPPQSFRVIFDTGSPALLLPSTECTSTCTTQRRFDPSKSSSYVGGTRVSIYGFFTGGGVTPIYGDTSMVTVHNATETISIGGLSVKKAAVFFITEQTPLFAANPFDGIQGLSSDASGFMKGAIEQGLAPLFSMYFTPKSVGNANMLLGGIDRSKFRGDLWYASLPTDVDLSGLWALFPTGLKVNGAAVPNKDAMIIIDSGTSNVVLSTAETEAIYAKITPEIKPNPALPGTYGIPCASLRKIRSAEITFTFPSQSGRPFDLTIPSRELSVGPFKGNPELCQTLINADDRFSILGASLLKHYYTVYDMGAKRIGFAPNGV</sequence>
<dbReference type="SUPFAM" id="SSF50630">
    <property type="entry name" value="Acid proteases"/>
    <property type="match status" value="1"/>
</dbReference>
<evidence type="ECO:0000259" key="7">
    <source>
        <dbReference type="PROSITE" id="PS51767"/>
    </source>
</evidence>
<dbReference type="PRINTS" id="PR00792">
    <property type="entry name" value="PEPSIN"/>
</dbReference>
<keyword evidence="5" id="KW-0378">Hydrolase</keyword>
<evidence type="ECO:0000256" key="1">
    <source>
        <dbReference type="ARBA" id="ARBA00007447"/>
    </source>
</evidence>
<dbReference type="PANTHER" id="PTHR47966:SF51">
    <property type="entry name" value="BETA-SITE APP-CLEAVING ENZYME, ISOFORM A-RELATED"/>
    <property type="match status" value="1"/>
</dbReference>
<dbReference type="InterPro" id="IPR021109">
    <property type="entry name" value="Peptidase_aspartic_dom_sf"/>
</dbReference>
<dbReference type="PROSITE" id="PS51767">
    <property type="entry name" value="PEPTIDASE_A1"/>
    <property type="match status" value="1"/>
</dbReference>
<dbReference type="InterPro" id="IPR001969">
    <property type="entry name" value="Aspartic_peptidase_AS"/>
</dbReference>
<comment type="similarity">
    <text evidence="1 5">Belongs to the peptidase A1 family.</text>
</comment>
<reference evidence="8" key="1">
    <citation type="journal article" date="2021" name="New Phytol.">
        <title>Evolutionary innovations through gain and loss of genes in the ectomycorrhizal Boletales.</title>
        <authorList>
            <person name="Wu G."/>
            <person name="Miyauchi S."/>
            <person name="Morin E."/>
            <person name="Kuo A."/>
            <person name="Drula E."/>
            <person name="Varga T."/>
            <person name="Kohler A."/>
            <person name="Feng B."/>
            <person name="Cao Y."/>
            <person name="Lipzen A."/>
            <person name="Daum C."/>
            <person name="Hundley H."/>
            <person name="Pangilinan J."/>
            <person name="Johnson J."/>
            <person name="Barry K."/>
            <person name="LaButti K."/>
            <person name="Ng V."/>
            <person name="Ahrendt S."/>
            <person name="Min B."/>
            <person name="Choi I.G."/>
            <person name="Park H."/>
            <person name="Plett J.M."/>
            <person name="Magnuson J."/>
            <person name="Spatafora J.W."/>
            <person name="Nagy L.G."/>
            <person name="Henrissat B."/>
            <person name="Grigoriev I.V."/>
            <person name="Yang Z.L."/>
            <person name="Xu J."/>
            <person name="Martin F.M."/>
        </authorList>
    </citation>
    <scope>NUCLEOTIDE SEQUENCE</scope>
    <source>
        <strain evidence="8">KKN 215</strain>
    </source>
</reference>
<feature type="signal peptide" evidence="6">
    <location>
        <begin position="1"/>
        <end position="21"/>
    </location>
</feature>
<keyword evidence="2 5" id="KW-0064">Aspartyl protease</keyword>
<feature type="active site" evidence="3">
    <location>
        <position position="93"/>
    </location>
</feature>
<dbReference type="Proteomes" id="UP000813824">
    <property type="component" value="Unassembled WGS sequence"/>
</dbReference>
<comment type="caution">
    <text evidence="8">The sequence shown here is derived from an EMBL/GenBank/DDBJ whole genome shotgun (WGS) entry which is preliminary data.</text>
</comment>
<keyword evidence="6" id="KW-0732">Signal</keyword>
<dbReference type="CDD" id="cd05471">
    <property type="entry name" value="pepsin_like"/>
    <property type="match status" value="1"/>
</dbReference>
<dbReference type="Gene3D" id="2.40.70.10">
    <property type="entry name" value="Acid Proteases"/>
    <property type="match status" value="2"/>
</dbReference>
<dbReference type="PROSITE" id="PS00141">
    <property type="entry name" value="ASP_PROTEASE"/>
    <property type="match status" value="2"/>
</dbReference>
<dbReference type="GO" id="GO:0004190">
    <property type="term" value="F:aspartic-type endopeptidase activity"/>
    <property type="evidence" value="ECO:0007669"/>
    <property type="project" value="UniProtKB-KW"/>
</dbReference>
<dbReference type="PANTHER" id="PTHR47966">
    <property type="entry name" value="BETA-SITE APP-CLEAVING ENZYME, ISOFORM A-RELATED"/>
    <property type="match status" value="1"/>
</dbReference>
<accession>A0A8K0XS87</accession>
<name>A0A8K0XS87_9AGAR</name>
<dbReference type="InterPro" id="IPR001461">
    <property type="entry name" value="Aspartic_peptidase_A1"/>
</dbReference>
<feature type="domain" description="Peptidase A1" evidence="7">
    <location>
        <begin position="75"/>
        <end position="397"/>
    </location>
</feature>
<keyword evidence="4" id="KW-1015">Disulfide bond</keyword>